<reference evidence="2" key="1">
    <citation type="submission" date="2021-05" db="EMBL/GenBank/DDBJ databases">
        <title>Pangenome of Leuconostoc gelidum warrants species status for Leuconostoc gelidum subsp. gasicomitatum.</title>
        <authorList>
            <person name="Johansson P."/>
            <person name="Sade E."/>
            <person name="Hultman J."/>
            <person name="Auvinen P."/>
            <person name="Bjorkroth J."/>
        </authorList>
    </citation>
    <scope>NUCLEOTIDE SEQUENCE</scope>
    <source>
        <strain evidence="2">A.21.4</strain>
    </source>
</reference>
<gene>
    <name evidence="2" type="ORF">KIJ12_09055</name>
</gene>
<name>A0A9Q3XW68_9LACO</name>
<dbReference type="Proteomes" id="UP000752647">
    <property type="component" value="Unassembled WGS sequence"/>
</dbReference>
<dbReference type="GO" id="GO:0046872">
    <property type="term" value="F:metal ion binding"/>
    <property type="evidence" value="ECO:0007669"/>
    <property type="project" value="InterPro"/>
</dbReference>
<evidence type="ECO:0000313" key="2">
    <source>
        <dbReference type="EMBL" id="MBZ5963287.1"/>
    </source>
</evidence>
<comment type="caution">
    <text evidence="2">The sequence shown here is derived from an EMBL/GenBank/DDBJ whole genome shotgun (WGS) entry which is preliminary data.</text>
</comment>
<accession>A0A9Q3XW68</accession>
<feature type="domain" description="Peptidase M16 C-terminal" evidence="1">
    <location>
        <begin position="182"/>
        <end position="357"/>
    </location>
</feature>
<dbReference type="Gene3D" id="3.30.830.10">
    <property type="entry name" value="Metalloenzyme, LuxS/M16 peptidase-like"/>
    <property type="match status" value="2"/>
</dbReference>
<dbReference type="PANTHER" id="PTHR11851:SF186">
    <property type="entry name" value="INACTIVE METALLOPROTEASE YMFF-RELATED"/>
    <property type="match status" value="1"/>
</dbReference>
<organism evidence="2 3">
    <name type="scientific">Leuconostoc gasicomitatum</name>
    <dbReference type="NCBI Taxonomy" id="115778"/>
    <lineage>
        <taxon>Bacteria</taxon>
        <taxon>Bacillati</taxon>
        <taxon>Bacillota</taxon>
        <taxon>Bacilli</taxon>
        <taxon>Lactobacillales</taxon>
        <taxon>Lactobacillaceae</taxon>
        <taxon>Leuconostoc</taxon>
        <taxon>Leuconostoc gelidum group</taxon>
    </lineage>
</organism>
<dbReference type="AlphaFoldDB" id="A0A9Q3XW68"/>
<dbReference type="SUPFAM" id="SSF63411">
    <property type="entry name" value="LuxS/MPP-like metallohydrolase"/>
    <property type="match status" value="2"/>
</dbReference>
<dbReference type="InterPro" id="IPR011249">
    <property type="entry name" value="Metalloenz_LuxS/M16"/>
</dbReference>
<sequence>MKKIQIKSGVNLVVLPTTQFKTMHIAVDFAAPLLDVDKVSARSLLTYLTAVSSNKYPSQQMVAQKTIDLYGAQYQTDVMRFGQTHHVRYTLQIPAPTYIDAENNLLHDAFDFLRDMIFNPLIMDDYFDLPIFTKEKQSLMNELDSLTDDKQRYAMSKLRELTYDLPAMTISSSGRTSDVESLTSKGVYQVYQDMISNDTINIVVYGDIDEARVVSELTTWPLLARQEQSLKPFYRQELLSETNELTDLQADINQAIMTMSYRLAIAPSDPRRFVALVMNALFGGSPLSKLFTIIREKESLAYSIYSRWQHDTGFITVAAGLDADKVAQTDTMIQAQITAIQVGDFSEETLSAIKASLINDYLSQQDSPASEIGLVFSRLLTNRETTVAAWIAAVNAVTSADVSKMAREVVLQSRFTLMPEVLS</sequence>
<dbReference type="EMBL" id="JAHBFI010000020">
    <property type="protein sequence ID" value="MBZ5963287.1"/>
    <property type="molecule type" value="Genomic_DNA"/>
</dbReference>
<dbReference type="PANTHER" id="PTHR11851">
    <property type="entry name" value="METALLOPROTEASE"/>
    <property type="match status" value="1"/>
</dbReference>
<dbReference type="RefSeq" id="WP_224144446.1">
    <property type="nucleotide sequence ID" value="NZ_CBCPIF010000001.1"/>
</dbReference>
<evidence type="ECO:0000259" key="1">
    <source>
        <dbReference type="Pfam" id="PF05193"/>
    </source>
</evidence>
<dbReference type="InterPro" id="IPR050361">
    <property type="entry name" value="MPP/UQCRC_Complex"/>
</dbReference>
<evidence type="ECO:0000313" key="3">
    <source>
        <dbReference type="Proteomes" id="UP000752647"/>
    </source>
</evidence>
<dbReference type="Pfam" id="PF05193">
    <property type="entry name" value="Peptidase_M16_C"/>
    <property type="match status" value="1"/>
</dbReference>
<dbReference type="NCBIfam" id="NF047422">
    <property type="entry name" value="YfmF_fam"/>
    <property type="match status" value="1"/>
</dbReference>
<dbReference type="InterPro" id="IPR007863">
    <property type="entry name" value="Peptidase_M16_C"/>
</dbReference>
<proteinExistence type="predicted"/>
<protein>
    <submittedName>
        <fullName evidence="2">Insulinase family protein</fullName>
    </submittedName>
</protein>